<reference evidence="3" key="1">
    <citation type="submission" date="2016-10" db="EMBL/GenBank/DDBJ databases">
        <authorList>
            <person name="Varghese N."/>
            <person name="Submissions S."/>
        </authorList>
    </citation>
    <scope>NUCLEOTIDE SEQUENCE [LARGE SCALE GENOMIC DNA]</scope>
    <source>
        <strain evidence="3">DSM 45245</strain>
    </source>
</reference>
<name>A0A1H3QR81_9ACTN</name>
<feature type="transmembrane region" description="Helical" evidence="1">
    <location>
        <begin position="71"/>
        <end position="96"/>
    </location>
</feature>
<sequence>MTTESVPAGGDPRRLLSDARDLARRVRLDQRVTWLPLLVLALMTFGAIPAYRYGRVISDCHPANDGQVCTVWLQTVTFYWLAALVLAYVVIAGGYLRAARARGVDTRVLPYAVTGVALIGLGFAFAAVWTHLNPLAYPEEPSAFAQFLFRLLDPPGAIGLALLVLAWLERHVALLLFTLGYLAVVLVPINFGWGAHWGPHTWFIPQLVINGSALLLGSAGFTLAQRLRRPR</sequence>
<proteinExistence type="predicted"/>
<evidence type="ECO:0000256" key="1">
    <source>
        <dbReference type="SAM" id="Phobius"/>
    </source>
</evidence>
<dbReference type="AlphaFoldDB" id="A0A1H3QR81"/>
<feature type="transmembrane region" description="Helical" evidence="1">
    <location>
        <begin position="203"/>
        <end position="224"/>
    </location>
</feature>
<keyword evidence="1" id="KW-0812">Transmembrane</keyword>
<dbReference type="EMBL" id="FNPH01000006">
    <property type="protein sequence ID" value="SDZ15199.1"/>
    <property type="molecule type" value="Genomic_DNA"/>
</dbReference>
<dbReference type="OrthoDB" id="4196308at2"/>
<keyword evidence="1" id="KW-1133">Transmembrane helix</keyword>
<feature type="transmembrane region" description="Helical" evidence="1">
    <location>
        <begin position="108"/>
        <end position="132"/>
    </location>
</feature>
<feature type="transmembrane region" description="Helical" evidence="1">
    <location>
        <begin position="172"/>
        <end position="191"/>
    </location>
</feature>
<protein>
    <recommendedName>
        <fullName evidence="4">DUF4386 family protein</fullName>
    </recommendedName>
</protein>
<evidence type="ECO:0000313" key="2">
    <source>
        <dbReference type="EMBL" id="SDZ15199.1"/>
    </source>
</evidence>
<accession>A0A1H3QR81</accession>
<feature type="transmembrane region" description="Helical" evidence="1">
    <location>
        <begin position="144"/>
        <end position="165"/>
    </location>
</feature>
<organism evidence="2 3">
    <name type="scientific">Micromonospora pattaloongensis</name>
    <dbReference type="NCBI Taxonomy" id="405436"/>
    <lineage>
        <taxon>Bacteria</taxon>
        <taxon>Bacillati</taxon>
        <taxon>Actinomycetota</taxon>
        <taxon>Actinomycetes</taxon>
        <taxon>Micromonosporales</taxon>
        <taxon>Micromonosporaceae</taxon>
        <taxon>Micromonospora</taxon>
    </lineage>
</organism>
<evidence type="ECO:0008006" key="4">
    <source>
        <dbReference type="Google" id="ProtNLM"/>
    </source>
</evidence>
<dbReference type="Proteomes" id="UP000242415">
    <property type="component" value="Unassembled WGS sequence"/>
</dbReference>
<keyword evidence="1" id="KW-0472">Membrane</keyword>
<dbReference type="RefSeq" id="WP_091558387.1">
    <property type="nucleotide sequence ID" value="NZ_FNPH01000006.1"/>
</dbReference>
<gene>
    <name evidence="2" type="ORF">SAMN05444365_10644</name>
</gene>
<evidence type="ECO:0000313" key="3">
    <source>
        <dbReference type="Proteomes" id="UP000242415"/>
    </source>
</evidence>
<feature type="transmembrane region" description="Helical" evidence="1">
    <location>
        <begin position="32"/>
        <end position="51"/>
    </location>
</feature>
<keyword evidence="3" id="KW-1185">Reference proteome</keyword>